<evidence type="ECO:0000313" key="3">
    <source>
        <dbReference type="EMBL" id="MXV51956.1"/>
    </source>
</evidence>
<sequence length="264" mass="28846">MKALKSIWTVYLSVISVFGFSQGITSQHTSDNLPDTVTFQRPANVRHNPALAAITFIPPAICVGYGIASLNSPSLRQVDHFVYNDMQEDHPQFQVHIDDYLQFAPAMAVYGLNIAGVKGRHATGDQTALLLISSAIMSSSVFVLKNHTNQLRPNGSNNNSFPSGHTATAFAGAEFLNQEYGDVSFWYGAAGYAMATATGVLRVYNNEHWFSNIIAGAGIGIVSTKLTYLMYPYIKRAVAGNKTLKSVLIPSYQHGFVLTYSRQL</sequence>
<keyword evidence="1" id="KW-1133">Transmembrane helix</keyword>
<dbReference type="Pfam" id="PF01569">
    <property type="entry name" value="PAP2"/>
    <property type="match status" value="1"/>
</dbReference>
<proteinExistence type="predicted"/>
<evidence type="ECO:0000259" key="2">
    <source>
        <dbReference type="SMART" id="SM00014"/>
    </source>
</evidence>
<keyword evidence="1" id="KW-0472">Membrane</keyword>
<protein>
    <submittedName>
        <fullName evidence="3">Phosphatase PAP2 family protein</fullName>
    </submittedName>
</protein>
<evidence type="ECO:0000313" key="4">
    <source>
        <dbReference type="Proteomes" id="UP000466586"/>
    </source>
</evidence>
<keyword evidence="4" id="KW-1185">Reference proteome</keyword>
<dbReference type="CDD" id="cd03394">
    <property type="entry name" value="PAP2_like_5"/>
    <property type="match status" value="1"/>
</dbReference>
<feature type="transmembrane region" description="Helical" evidence="1">
    <location>
        <begin position="209"/>
        <end position="231"/>
    </location>
</feature>
<dbReference type="Gene3D" id="1.20.144.10">
    <property type="entry name" value="Phosphatidic acid phosphatase type 2/haloperoxidase"/>
    <property type="match status" value="1"/>
</dbReference>
<keyword evidence="1" id="KW-0812">Transmembrane</keyword>
<reference evidence="3 4" key="1">
    <citation type="submission" date="2019-11" db="EMBL/GenBank/DDBJ databases">
        <title>Pedobacter sp. HMF7647 Genome sequencing and assembly.</title>
        <authorList>
            <person name="Kang H."/>
            <person name="Kim H."/>
            <person name="Joh K."/>
        </authorList>
    </citation>
    <scope>NUCLEOTIDE SEQUENCE [LARGE SCALE GENOMIC DNA]</scope>
    <source>
        <strain evidence="3 4">HMF7647</strain>
    </source>
</reference>
<dbReference type="EMBL" id="WVHT01000006">
    <property type="protein sequence ID" value="MXV51956.1"/>
    <property type="molecule type" value="Genomic_DNA"/>
</dbReference>
<gene>
    <name evidence="3" type="ORF">GS399_13315</name>
</gene>
<name>A0A7K1YBJ6_9SPHI</name>
<dbReference type="Proteomes" id="UP000466586">
    <property type="component" value="Unassembled WGS sequence"/>
</dbReference>
<feature type="domain" description="Phosphatidic acid phosphatase type 2/haloperoxidase" evidence="2">
    <location>
        <begin position="129"/>
        <end position="228"/>
    </location>
</feature>
<comment type="caution">
    <text evidence="3">The sequence shown here is derived from an EMBL/GenBank/DDBJ whole genome shotgun (WGS) entry which is preliminary data.</text>
</comment>
<dbReference type="InterPro" id="IPR036938">
    <property type="entry name" value="PAP2/HPO_sf"/>
</dbReference>
<accession>A0A7K1YBJ6</accession>
<feature type="transmembrane region" description="Helical" evidence="1">
    <location>
        <begin position="127"/>
        <end position="144"/>
    </location>
</feature>
<dbReference type="RefSeq" id="WP_160845141.1">
    <property type="nucleotide sequence ID" value="NZ_WVHT01000006.1"/>
</dbReference>
<evidence type="ECO:0000256" key="1">
    <source>
        <dbReference type="SAM" id="Phobius"/>
    </source>
</evidence>
<organism evidence="3 4">
    <name type="scientific">Hufsiella arboris</name>
    <dbReference type="NCBI Taxonomy" id="2695275"/>
    <lineage>
        <taxon>Bacteria</taxon>
        <taxon>Pseudomonadati</taxon>
        <taxon>Bacteroidota</taxon>
        <taxon>Sphingobacteriia</taxon>
        <taxon>Sphingobacteriales</taxon>
        <taxon>Sphingobacteriaceae</taxon>
        <taxon>Hufsiella</taxon>
    </lineage>
</organism>
<feature type="transmembrane region" description="Helical" evidence="1">
    <location>
        <begin position="50"/>
        <end position="68"/>
    </location>
</feature>
<dbReference type="InterPro" id="IPR000326">
    <property type="entry name" value="PAP2/HPO"/>
</dbReference>
<dbReference type="SMART" id="SM00014">
    <property type="entry name" value="acidPPc"/>
    <property type="match status" value="1"/>
</dbReference>
<dbReference type="SUPFAM" id="SSF48317">
    <property type="entry name" value="Acid phosphatase/Vanadium-dependent haloperoxidase"/>
    <property type="match status" value="1"/>
</dbReference>
<dbReference type="AlphaFoldDB" id="A0A7K1YBJ6"/>